<dbReference type="AlphaFoldDB" id="A0A2A5WFY2"/>
<protein>
    <submittedName>
        <fullName evidence="1">Uncharacterized protein</fullName>
    </submittedName>
</protein>
<organism evidence="1 2">
    <name type="scientific">OM182 bacterium MED-G28</name>
    <dbReference type="NCBI Taxonomy" id="1986256"/>
    <lineage>
        <taxon>Bacteria</taxon>
        <taxon>Pseudomonadati</taxon>
        <taxon>Pseudomonadota</taxon>
        <taxon>Gammaproteobacteria</taxon>
        <taxon>OMG group</taxon>
        <taxon>OM182 clade</taxon>
    </lineage>
</organism>
<evidence type="ECO:0000313" key="1">
    <source>
        <dbReference type="EMBL" id="PDH35321.1"/>
    </source>
</evidence>
<name>A0A2A5WFY2_9GAMM</name>
<dbReference type="EMBL" id="NTJZ01000001">
    <property type="protein sequence ID" value="PDH35321.1"/>
    <property type="molecule type" value="Genomic_DNA"/>
</dbReference>
<accession>A0A2A5WFY2</accession>
<comment type="caution">
    <text evidence="1">The sequence shown here is derived from an EMBL/GenBank/DDBJ whole genome shotgun (WGS) entry which is preliminary data.</text>
</comment>
<proteinExistence type="predicted"/>
<dbReference type="Proteomes" id="UP000219329">
    <property type="component" value="Unassembled WGS sequence"/>
</dbReference>
<gene>
    <name evidence="1" type="ORF">CNF02_00970</name>
</gene>
<reference evidence="1 2" key="1">
    <citation type="submission" date="2017-08" db="EMBL/GenBank/DDBJ databases">
        <title>Fine stratification of microbial communities through a metagenomic profile of the photic zone.</title>
        <authorList>
            <person name="Haro-Moreno J.M."/>
            <person name="Lopez-Perez M."/>
            <person name="De La Torre J."/>
            <person name="Picazo A."/>
            <person name="Camacho A."/>
            <person name="Rodriguez-Valera F."/>
        </authorList>
    </citation>
    <scope>NUCLEOTIDE SEQUENCE [LARGE SCALE GENOMIC DNA]</scope>
    <source>
        <strain evidence="1">MED-G28</strain>
    </source>
</reference>
<evidence type="ECO:0000313" key="2">
    <source>
        <dbReference type="Proteomes" id="UP000219329"/>
    </source>
</evidence>
<sequence length="61" mass="6744">MLSRFCSSFFITLGGLGNDGVNASTQEFHQQNLQRLFDQGGIKGDIDLAPFLLHSVIKRTC</sequence>